<dbReference type="Pfam" id="PF02784">
    <property type="entry name" value="Orn_Arg_deC_N"/>
    <property type="match status" value="1"/>
</dbReference>
<dbReference type="InterPro" id="IPR002985">
    <property type="entry name" value="Arg_decrbxlase"/>
</dbReference>
<protein>
    <submittedName>
        <fullName evidence="4">Arginine decarboxylase</fullName>
    </submittedName>
</protein>
<dbReference type="Gene3D" id="2.40.37.10">
    <property type="entry name" value="Lyase, Ornithine Decarboxylase, Chain A, domain 1"/>
    <property type="match status" value="1"/>
</dbReference>
<dbReference type="EMBL" id="JACATZ010000001">
    <property type="protein sequence ID" value="NWJ45774.1"/>
    <property type="molecule type" value="Genomic_DNA"/>
</dbReference>
<name>A0A8T7LUT0_9CHLR</name>
<organism evidence="4 6">
    <name type="scientific">Candidatus Chlorohelix allophototropha</name>
    <dbReference type="NCBI Taxonomy" id="3003348"/>
    <lineage>
        <taxon>Bacteria</taxon>
        <taxon>Bacillati</taxon>
        <taxon>Chloroflexota</taxon>
        <taxon>Chloroflexia</taxon>
        <taxon>Candidatus Chloroheliales</taxon>
        <taxon>Candidatus Chloroheliaceae</taxon>
        <taxon>Candidatus Chlorohelix</taxon>
    </lineage>
</organism>
<dbReference type="RefSeq" id="WP_341469531.1">
    <property type="nucleotide sequence ID" value="NZ_CP128399.1"/>
</dbReference>
<dbReference type="Gene3D" id="3.20.20.10">
    <property type="entry name" value="Alanine racemase"/>
    <property type="match status" value="1"/>
</dbReference>
<evidence type="ECO:0000313" key="5">
    <source>
        <dbReference type="EMBL" id="WJW67641.1"/>
    </source>
</evidence>
<reference evidence="5" key="2">
    <citation type="journal article" date="2024" name="Nature">
        <title>Anoxygenic phototroph of the Chloroflexota uses a type I reaction centre.</title>
        <authorList>
            <person name="Tsuji J.M."/>
            <person name="Shaw N.A."/>
            <person name="Nagashima S."/>
            <person name="Venkiteswaran J.J."/>
            <person name="Schiff S.L."/>
            <person name="Watanabe T."/>
            <person name="Fukui M."/>
            <person name="Hanada S."/>
            <person name="Tank M."/>
            <person name="Neufeld J.D."/>
        </authorList>
    </citation>
    <scope>NUCLEOTIDE SEQUENCE</scope>
    <source>
        <strain evidence="5">L227-S17</strain>
    </source>
</reference>
<dbReference type="InterPro" id="IPR009006">
    <property type="entry name" value="Ala_racemase/Decarboxylase_C"/>
</dbReference>
<sequence length="527" mass="59958">MINTTQNFYEHLRSRFGITNTRLNEFLHIERNRLFFNDIDLTHLSHEWGSPLEVGYNPIISTQISKMQGYFARAFHNNRYQGNFTYCYASKAAQYEDLIRTALTSGAHYETSSPMDIMMARLHWKAGNLPSDRVILCNGFKTQQYVDNIANLKREGFKNIIPIIESFDEIETLKRTGLNYEVGIRLRVDKSILPDGDFSKVTSRFGIPRHELDKVAAAINQTPGLTPVMFHAMIDTQCVDRQDWVKALLLSFRNYCELRLTYPTMRAFNFGGGMPVPYSLDFQFDYQAFANELTAGIMEMCAQYEIPHPDIYGEFGRYTAAAYGFDLYKVELVKSSHKSDVSWYVINGSLMSSLPDTWALKQQFIILPLTHFDRPVRKVWLSGMTCDSDDVYKSGEEDDAVMLPELHPGEHLTIGVFMTGAYQDMLSGIGGVHHCLLPEPSELVIEESPVTGAYEYRCTAPSQSLKTMASLLGYHKYLPLLEEKVHVAPQPTTVNSGKTRENSIFSFGKLQKARRRVLSLVANSLLN</sequence>
<dbReference type="InterPro" id="IPR022644">
    <property type="entry name" value="De-COase2_N"/>
</dbReference>
<dbReference type="Proteomes" id="UP001431572">
    <property type="component" value="Chromosome 1"/>
</dbReference>
<dbReference type="AlphaFoldDB" id="A0A8T7LUT0"/>
<evidence type="ECO:0000313" key="4">
    <source>
        <dbReference type="EMBL" id="NWJ45774.1"/>
    </source>
</evidence>
<dbReference type="Proteomes" id="UP000521676">
    <property type="component" value="Unassembled WGS sequence"/>
</dbReference>
<proteinExistence type="predicted"/>
<evidence type="ECO:0000259" key="3">
    <source>
        <dbReference type="Pfam" id="PF02784"/>
    </source>
</evidence>
<comment type="cofactor">
    <cofactor evidence="1">
        <name>pyridoxal 5'-phosphate</name>
        <dbReference type="ChEBI" id="CHEBI:597326"/>
    </cofactor>
</comment>
<dbReference type="InterPro" id="IPR029066">
    <property type="entry name" value="PLP-binding_barrel"/>
</dbReference>
<accession>A0A8T7LUT0</accession>
<evidence type="ECO:0000313" key="6">
    <source>
        <dbReference type="Proteomes" id="UP000521676"/>
    </source>
</evidence>
<dbReference type="SUPFAM" id="SSF50621">
    <property type="entry name" value="Alanine racemase C-terminal domain-like"/>
    <property type="match status" value="1"/>
</dbReference>
<evidence type="ECO:0000256" key="1">
    <source>
        <dbReference type="ARBA" id="ARBA00001933"/>
    </source>
</evidence>
<reference evidence="4 6" key="1">
    <citation type="submission" date="2020-06" db="EMBL/GenBank/DDBJ databases">
        <title>Anoxygenic phototrophic Chloroflexota member uses a Type I reaction center.</title>
        <authorList>
            <person name="Tsuji J.M."/>
            <person name="Shaw N.A."/>
            <person name="Nagashima S."/>
            <person name="Venkiteswaran J."/>
            <person name="Schiff S.L."/>
            <person name="Hanada S."/>
            <person name="Tank M."/>
            <person name="Neufeld J.D."/>
        </authorList>
    </citation>
    <scope>NUCLEOTIDE SEQUENCE [LARGE SCALE GENOMIC DNA]</scope>
    <source>
        <strain evidence="4">L227-S17</strain>
    </source>
</reference>
<dbReference type="EMBL" id="CP128399">
    <property type="protein sequence ID" value="WJW67641.1"/>
    <property type="molecule type" value="Genomic_DNA"/>
</dbReference>
<keyword evidence="7" id="KW-1185">Reference proteome</keyword>
<evidence type="ECO:0000313" key="7">
    <source>
        <dbReference type="Proteomes" id="UP001431572"/>
    </source>
</evidence>
<evidence type="ECO:0000256" key="2">
    <source>
        <dbReference type="ARBA" id="ARBA00022898"/>
    </source>
</evidence>
<dbReference type="GO" id="GO:0006527">
    <property type="term" value="P:L-arginine catabolic process"/>
    <property type="evidence" value="ECO:0007669"/>
    <property type="project" value="InterPro"/>
</dbReference>
<gene>
    <name evidence="4" type="ORF">HXX08_07835</name>
    <name evidence="5" type="ORF">OZ401_000912</name>
</gene>
<dbReference type="PANTHER" id="PTHR43295">
    <property type="entry name" value="ARGININE DECARBOXYLASE"/>
    <property type="match status" value="1"/>
</dbReference>
<keyword evidence="2" id="KW-0663">Pyridoxal phosphate</keyword>
<dbReference type="GO" id="GO:0008295">
    <property type="term" value="P:spermidine biosynthetic process"/>
    <property type="evidence" value="ECO:0007669"/>
    <property type="project" value="InterPro"/>
</dbReference>
<feature type="domain" description="Orn/DAP/Arg decarboxylase 2 N-terminal" evidence="3">
    <location>
        <begin position="83"/>
        <end position="321"/>
    </location>
</feature>
<dbReference type="GO" id="GO:0008792">
    <property type="term" value="F:arginine decarboxylase activity"/>
    <property type="evidence" value="ECO:0007669"/>
    <property type="project" value="InterPro"/>
</dbReference>
<dbReference type="SUPFAM" id="SSF51419">
    <property type="entry name" value="PLP-binding barrel"/>
    <property type="match status" value="1"/>
</dbReference>
<dbReference type="PANTHER" id="PTHR43295:SF9">
    <property type="entry name" value="BIOSYNTHETIC ARGININE DECARBOXYLASE"/>
    <property type="match status" value="1"/>
</dbReference>